<reference evidence="1" key="2">
    <citation type="journal article" date="2021" name="PeerJ">
        <title>Extensive microbial diversity within the chicken gut microbiome revealed by metagenomics and culture.</title>
        <authorList>
            <person name="Gilroy R."/>
            <person name="Ravi A."/>
            <person name="Getino M."/>
            <person name="Pursley I."/>
            <person name="Horton D.L."/>
            <person name="Alikhan N.F."/>
            <person name="Baker D."/>
            <person name="Gharbi K."/>
            <person name="Hall N."/>
            <person name="Watson M."/>
            <person name="Adriaenssens E.M."/>
            <person name="Foster-Nyarko E."/>
            <person name="Jarju S."/>
            <person name="Secka A."/>
            <person name="Antonio M."/>
            <person name="Oren A."/>
            <person name="Chaudhuri R.R."/>
            <person name="La Ragione R."/>
            <person name="Hildebrand F."/>
            <person name="Pallen M.J."/>
        </authorList>
    </citation>
    <scope>NUCLEOTIDE SEQUENCE</scope>
    <source>
        <strain evidence="1">CHK189-12415</strain>
    </source>
</reference>
<dbReference type="SUPFAM" id="SSF55594">
    <property type="entry name" value="HPr-like"/>
    <property type="match status" value="1"/>
</dbReference>
<evidence type="ECO:0008006" key="3">
    <source>
        <dbReference type="Google" id="ProtNLM"/>
    </source>
</evidence>
<organism evidence="1 2">
    <name type="scientific">Candidatus Faecivivens stercoravium</name>
    <dbReference type="NCBI Taxonomy" id="2840803"/>
    <lineage>
        <taxon>Bacteria</taxon>
        <taxon>Bacillati</taxon>
        <taxon>Bacillota</taxon>
        <taxon>Clostridia</taxon>
        <taxon>Eubacteriales</taxon>
        <taxon>Oscillospiraceae</taxon>
        <taxon>Oscillospiraceae incertae sedis</taxon>
        <taxon>Candidatus Faecivivens</taxon>
    </lineage>
</organism>
<dbReference type="AlphaFoldDB" id="A0A9D1DYX7"/>
<evidence type="ECO:0000313" key="1">
    <source>
        <dbReference type="EMBL" id="HIR61381.1"/>
    </source>
</evidence>
<reference evidence="1" key="1">
    <citation type="submission" date="2020-10" db="EMBL/GenBank/DDBJ databases">
        <authorList>
            <person name="Gilroy R."/>
        </authorList>
    </citation>
    <scope>NUCLEOTIDE SEQUENCE</scope>
    <source>
        <strain evidence="1">CHK189-12415</strain>
    </source>
</reference>
<sequence>MKKVQILLQDMKRAQQLADFLTPIPGDFFLVSGSSVANAKSLIGILALKMGEPVELRIVGCSKEDEEKVLDKLRDGFLL</sequence>
<dbReference type="Gene3D" id="3.30.1340.10">
    <property type="entry name" value="HPr-like"/>
    <property type="match status" value="1"/>
</dbReference>
<gene>
    <name evidence="1" type="ORF">IAB37_07415</name>
</gene>
<comment type="caution">
    <text evidence="1">The sequence shown here is derived from an EMBL/GenBank/DDBJ whole genome shotgun (WGS) entry which is preliminary data.</text>
</comment>
<accession>A0A9D1DYX7</accession>
<protein>
    <recommendedName>
        <fullName evidence="3">HPr domain-containing protein</fullName>
    </recommendedName>
</protein>
<dbReference type="EMBL" id="DVHA01000238">
    <property type="protein sequence ID" value="HIR61381.1"/>
    <property type="molecule type" value="Genomic_DNA"/>
</dbReference>
<dbReference type="Proteomes" id="UP000824241">
    <property type="component" value="Unassembled WGS sequence"/>
</dbReference>
<evidence type="ECO:0000313" key="2">
    <source>
        <dbReference type="Proteomes" id="UP000824241"/>
    </source>
</evidence>
<dbReference type="InterPro" id="IPR035895">
    <property type="entry name" value="HPr-like_sf"/>
</dbReference>
<name>A0A9D1DYX7_9FIRM</name>
<proteinExistence type="predicted"/>